<organism evidence="1 2">
    <name type="scientific">Falsibacillus pallidus</name>
    <dbReference type="NCBI Taxonomy" id="493781"/>
    <lineage>
        <taxon>Bacteria</taxon>
        <taxon>Bacillati</taxon>
        <taxon>Bacillota</taxon>
        <taxon>Bacilli</taxon>
        <taxon>Bacillales</taxon>
        <taxon>Bacillaceae</taxon>
        <taxon>Falsibacillus</taxon>
    </lineage>
</organism>
<protein>
    <submittedName>
        <fullName evidence="1">Uncharacterized protein</fullName>
    </submittedName>
</protein>
<gene>
    <name evidence="1" type="ORF">DFR59_11488</name>
</gene>
<dbReference type="AlphaFoldDB" id="A0A370GA71"/>
<dbReference type="RefSeq" id="WP_245948505.1">
    <property type="nucleotide sequence ID" value="NZ_QQAY01000014.1"/>
</dbReference>
<proteinExistence type="predicted"/>
<comment type="caution">
    <text evidence="1">The sequence shown here is derived from an EMBL/GenBank/DDBJ whole genome shotgun (WGS) entry which is preliminary data.</text>
</comment>
<dbReference type="EMBL" id="QQAY01000014">
    <property type="protein sequence ID" value="RDI39929.1"/>
    <property type="molecule type" value="Genomic_DNA"/>
</dbReference>
<name>A0A370GA71_9BACI</name>
<sequence>MIDEKTNKMTELELEKLNIVDKQGTVRMTLFNQDHIPPALMDGEDILPGHRDDNPFAGIMFFNNEGDECGGMIFGNERDEEGNYRASASMTFDQYKQDQVVQMMYIDDNGERHYGFNIFDRPDVSLKQQLDETKEIEESHLDDEAKAEAIDQVWKGSTQRAFMGKNKKGEVSVKLMDSKGKDRIRMVVDENDIPRMEFLDGEGNVLYKLPPDDLKK</sequence>
<reference evidence="1 2" key="1">
    <citation type="submission" date="2018-07" db="EMBL/GenBank/DDBJ databases">
        <title>Genomic Encyclopedia of Type Strains, Phase IV (KMG-IV): sequencing the most valuable type-strain genomes for metagenomic binning, comparative biology and taxonomic classification.</title>
        <authorList>
            <person name="Goeker M."/>
        </authorList>
    </citation>
    <scope>NUCLEOTIDE SEQUENCE [LARGE SCALE GENOMIC DNA]</scope>
    <source>
        <strain evidence="1 2">DSM 25281</strain>
    </source>
</reference>
<evidence type="ECO:0000313" key="1">
    <source>
        <dbReference type="EMBL" id="RDI39929.1"/>
    </source>
</evidence>
<evidence type="ECO:0000313" key="2">
    <source>
        <dbReference type="Proteomes" id="UP000255326"/>
    </source>
</evidence>
<keyword evidence="2" id="KW-1185">Reference proteome</keyword>
<dbReference type="Proteomes" id="UP000255326">
    <property type="component" value="Unassembled WGS sequence"/>
</dbReference>
<accession>A0A370GA71</accession>